<sequence>MWGLISSKDQRSYKIIEILYNSDEPITINTLANETNSSVRTVKYELDDLRKNLENQQGKIISSPEGITLQLPPYMGIDFFQRKLLASSLGFQLLEIIFFNEQLSNKDIEKMLFISSSSLSRLTNTIKNELGSYGLSLEMNPFRVVGKEKLVRSFYSSYFKERYTINDWPFERVNRDLLSEILSIGFNYYNANPDSTDSFQLLILFAVGITRAFNGYPQKPSISRSTATQNRQFQTYSQYIKEIAVKTKTSPEDLQVYFNELRSWKYLLKLKNLDEQNNPETVEEENYLEIKNLLEMLGYLFELPVRENTYLIVEINSALDFYASFSLQRAGKRYILFKPRDYFLVEEFKNNYPLFYNCVANQFKKICRNREIDASSVAIENLVHQLLSKWEGLTSSLFYKFHPCKILLYSHYHLYHAKNIAEELSSLLGRAITVEIHKEKMITKETLAQYNFDILATTTTILMDIDQPVYFIHRKKLTLNTNTLDELIHSCIQKQKDTYRRNVIKKAEELKIDLSKQ</sequence>
<keyword evidence="6" id="KW-1185">Reference proteome</keyword>
<dbReference type="Pfam" id="PF08279">
    <property type="entry name" value="HTH_11"/>
    <property type="match status" value="1"/>
</dbReference>
<accession>A0A3Q9BKX4</accession>
<dbReference type="PANTHER" id="PTHR30185">
    <property type="entry name" value="CRYPTIC BETA-GLUCOSIDE BGL OPERON ANTITERMINATOR"/>
    <property type="match status" value="1"/>
</dbReference>
<dbReference type="Proteomes" id="UP000273326">
    <property type="component" value="Chromosome"/>
</dbReference>
<evidence type="ECO:0000256" key="2">
    <source>
        <dbReference type="ARBA" id="ARBA00023163"/>
    </source>
</evidence>
<dbReference type="InterPro" id="IPR036388">
    <property type="entry name" value="WH-like_DNA-bd_sf"/>
</dbReference>
<evidence type="ECO:0000313" key="6">
    <source>
        <dbReference type="Proteomes" id="UP000273326"/>
    </source>
</evidence>
<dbReference type="SUPFAM" id="SSF46785">
    <property type="entry name" value="Winged helix' DNA-binding domain"/>
    <property type="match status" value="1"/>
</dbReference>
<dbReference type="Gene3D" id="1.10.10.10">
    <property type="entry name" value="Winged helix-like DNA-binding domain superfamily/Winged helix DNA-binding domain"/>
    <property type="match status" value="2"/>
</dbReference>
<dbReference type="Pfam" id="PF05043">
    <property type="entry name" value="Mga"/>
    <property type="match status" value="1"/>
</dbReference>
<proteinExistence type="predicted"/>
<feature type="domain" description="Mga helix-turn-helix" evidence="3">
    <location>
        <begin position="79"/>
        <end position="159"/>
    </location>
</feature>
<dbReference type="InterPro" id="IPR050661">
    <property type="entry name" value="BglG_antiterminators"/>
</dbReference>
<dbReference type="PANTHER" id="PTHR30185:SF18">
    <property type="entry name" value="TRANSCRIPTIONAL REGULATOR MTLR"/>
    <property type="match status" value="1"/>
</dbReference>
<dbReference type="RefSeq" id="WP_126110425.1">
    <property type="nucleotide sequence ID" value="NZ_CP034465.1"/>
</dbReference>
<dbReference type="InterPro" id="IPR036390">
    <property type="entry name" value="WH_DNA-bd_sf"/>
</dbReference>
<feature type="domain" description="Helix-turn-helix type 11" evidence="4">
    <location>
        <begin position="11"/>
        <end position="65"/>
    </location>
</feature>
<name>A0A3Q9BKX4_9LACT</name>
<protein>
    <submittedName>
        <fullName evidence="5">HTH domain-containing protein</fullName>
    </submittedName>
</protein>
<dbReference type="AlphaFoldDB" id="A0A3Q9BKX4"/>
<keyword evidence="2" id="KW-0804">Transcription</keyword>
<dbReference type="InterPro" id="IPR013196">
    <property type="entry name" value="HTH_11"/>
</dbReference>
<keyword evidence="1" id="KW-0805">Transcription regulation</keyword>
<dbReference type="OrthoDB" id="2161899at2"/>
<evidence type="ECO:0000259" key="3">
    <source>
        <dbReference type="Pfam" id="PF05043"/>
    </source>
</evidence>
<evidence type="ECO:0000259" key="4">
    <source>
        <dbReference type="Pfam" id="PF08279"/>
    </source>
</evidence>
<dbReference type="InterPro" id="IPR007737">
    <property type="entry name" value="Mga_HTH"/>
</dbReference>
<reference evidence="6" key="1">
    <citation type="submission" date="2018-12" db="EMBL/GenBank/DDBJ databases">
        <title>Complete genome sequencing of Jeotgalibaca sp. H21T32.</title>
        <authorList>
            <person name="Bae J.-W."/>
            <person name="Lee S.-Y."/>
        </authorList>
    </citation>
    <scope>NUCLEOTIDE SEQUENCE [LARGE SCALE GENOMIC DNA]</scope>
    <source>
        <strain evidence="6">H21T32</strain>
    </source>
</reference>
<evidence type="ECO:0000313" key="5">
    <source>
        <dbReference type="EMBL" id="AZP04730.1"/>
    </source>
</evidence>
<dbReference type="EMBL" id="CP034465">
    <property type="protein sequence ID" value="AZP04730.1"/>
    <property type="molecule type" value="Genomic_DNA"/>
</dbReference>
<organism evidence="5 6">
    <name type="scientific">Jeotgalibaca ciconiae</name>
    <dbReference type="NCBI Taxonomy" id="2496265"/>
    <lineage>
        <taxon>Bacteria</taxon>
        <taxon>Bacillati</taxon>
        <taxon>Bacillota</taxon>
        <taxon>Bacilli</taxon>
        <taxon>Lactobacillales</taxon>
        <taxon>Carnobacteriaceae</taxon>
        <taxon>Jeotgalibaca</taxon>
    </lineage>
</organism>
<evidence type="ECO:0000256" key="1">
    <source>
        <dbReference type="ARBA" id="ARBA00023015"/>
    </source>
</evidence>
<gene>
    <name evidence="5" type="ORF">EJN90_08825</name>
</gene>
<dbReference type="KEGG" id="jeh:EJN90_08825"/>